<dbReference type="Proteomes" id="UP001595384">
    <property type="component" value="Unassembled WGS sequence"/>
</dbReference>
<feature type="non-terminal residue" evidence="2">
    <location>
        <position position="472"/>
    </location>
</feature>
<name>A0ABV7C401_9VIBR</name>
<sequence>SSAPTCVAEELVDIVFVLDDEHKPADFYCLTQKDKDLLLEEETITQGFIKQLKELNSKAPNPETATEEDVKQHILDRQAWLESVINAGAVGYGEDTSSHQPQVASTGESTSEPSQVATTGESDTSGNKSGLDKDENKKQIESRIEEISQKIGFVDEYTHEFFQDKSGKIIGEKLLAELEDDQQYWQSLLDKAEKKSVSATKQKVDLNDFAHIRKKTLKPAATDHIKEIVVAGENRTIYVRPQFLLREKDKHWVSNTSDVGFKEALDALDPQKFKKKLQESLRQDLFKNKEIPKTLKANLAKWEVEGWNWVAWEAHGYLNNSDGKTVFALSSSAQLFRWAAQASAGSKLELQDGVSADIGVGADASFSLAEAAVKTEAYVPYKQGWELSLTYQNEKKEDCRYSFGRFRFKAAIELSAFLGVTASGNVGAAATTDKKVENPNPGTDIIIAPNVSIEPQRKTENTPGGNIGVKAG</sequence>
<feature type="compositionally biased region" description="Polar residues" evidence="1">
    <location>
        <begin position="98"/>
        <end position="128"/>
    </location>
</feature>
<feature type="non-terminal residue" evidence="2">
    <location>
        <position position="1"/>
    </location>
</feature>
<reference evidence="3" key="1">
    <citation type="journal article" date="2019" name="Int. J. Syst. Evol. Microbiol.">
        <title>The Global Catalogue of Microorganisms (GCM) 10K type strain sequencing project: providing services to taxonomists for standard genome sequencing and annotation.</title>
        <authorList>
            <consortium name="The Broad Institute Genomics Platform"/>
            <consortium name="The Broad Institute Genome Sequencing Center for Infectious Disease"/>
            <person name="Wu L."/>
            <person name="Ma J."/>
        </authorList>
    </citation>
    <scope>NUCLEOTIDE SEQUENCE [LARGE SCALE GENOMIC DNA]</scope>
    <source>
        <strain evidence="3">KCTC 62784</strain>
    </source>
</reference>
<dbReference type="RefSeq" id="WP_390257962.1">
    <property type="nucleotide sequence ID" value="NZ_JBHRSE010000013.1"/>
</dbReference>
<accession>A0ABV7C401</accession>
<feature type="region of interest" description="Disordered" evidence="1">
    <location>
        <begin position="91"/>
        <end position="138"/>
    </location>
</feature>
<keyword evidence="3" id="KW-1185">Reference proteome</keyword>
<proteinExistence type="predicted"/>
<dbReference type="EMBL" id="JBHRSE010000013">
    <property type="protein sequence ID" value="MFC3022675.1"/>
    <property type="molecule type" value="Genomic_DNA"/>
</dbReference>
<comment type="caution">
    <text evidence="2">The sequence shown here is derived from an EMBL/GenBank/DDBJ whole genome shotgun (WGS) entry which is preliminary data.</text>
</comment>
<organism evidence="2 3">
    <name type="scientific">Vibrio zhugei</name>
    <dbReference type="NCBI Taxonomy" id="2479546"/>
    <lineage>
        <taxon>Bacteria</taxon>
        <taxon>Pseudomonadati</taxon>
        <taxon>Pseudomonadota</taxon>
        <taxon>Gammaproteobacteria</taxon>
        <taxon>Vibrionales</taxon>
        <taxon>Vibrionaceae</taxon>
        <taxon>Vibrio</taxon>
    </lineage>
</organism>
<evidence type="ECO:0000313" key="3">
    <source>
        <dbReference type="Proteomes" id="UP001595384"/>
    </source>
</evidence>
<gene>
    <name evidence="2" type="ORF">ACFODT_02355</name>
</gene>
<evidence type="ECO:0000256" key="1">
    <source>
        <dbReference type="SAM" id="MobiDB-lite"/>
    </source>
</evidence>
<protein>
    <submittedName>
        <fullName evidence="2">Uncharacterized protein</fullName>
    </submittedName>
</protein>
<evidence type="ECO:0000313" key="2">
    <source>
        <dbReference type="EMBL" id="MFC3022675.1"/>
    </source>
</evidence>